<keyword evidence="2" id="KW-1185">Reference proteome</keyword>
<protein>
    <submittedName>
        <fullName evidence="1">Uncharacterized protein</fullName>
    </submittedName>
</protein>
<accession>A0A2H3AS39</accession>
<dbReference type="Proteomes" id="UP000218334">
    <property type="component" value="Unassembled WGS sequence"/>
</dbReference>
<name>A0A2H3AS39_9AGAR</name>
<dbReference type="EMBL" id="KZ293487">
    <property type="protein sequence ID" value="PBK60420.1"/>
    <property type="molecule type" value="Genomic_DNA"/>
</dbReference>
<dbReference type="STRING" id="1076256.A0A2H3AS39"/>
<organism evidence="1 2">
    <name type="scientific">Armillaria solidipes</name>
    <dbReference type="NCBI Taxonomy" id="1076256"/>
    <lineage>
        <taxon>Eukaryota</taxon>
        <taxon>Fungi</taxon>
        <taxon>Dikarya</taxon>
        <taxon>Basidiomycota</taxon>
        <taxon>Agaricomycotina</taxon>
        <taxon>Agaricomycetes</taxon>
        <taxon>Agaricomycetidae</taxon>
        <taxon>Agaricales</taxon>
        <taxon>Marasmiineae</taxon>
        <taxon>Physalacriaceae</taxon>
        <taxon>Armillaria</taxon>
    </lineage>
</organism>
<sequence length="119" mass="13688">MNLQSMKYINTVAKKKNEHVSSYRQARAALLQLSGVDDLPDFLPLKKEDLYSKNAAGARGLGDGAVTDSWIWTYGRLRGMNEGEKQDFLLDALRVQWFRAHADTEHWIEEVEILEQEFC</sequence>
<gene>
    <name evidence="1" type="ORF">ARMSODRAFT_1026611</name>
</gene>
<reference evidence="2" key="1">
    <citation type="journal article" date="2017" name="Nat. Ecol. Evol.">
        <title>Genome expansion and lineage-specific genetic innovations in the forest pathogenic fungi Armillaria.</title>
        <authorList>
            <person name="Sipos G."/>
            <person name="Prasanna A.N."/>
            <person name="Walter M.C."/>
            <person name="O'Connor E."/>
            <person name="Balint B."/>
            <person name="Krizsan K."/>
            <person name="Kiss B."/>
            <person name="Hess J."/>
            <person name="Varga T."/>
            <person name="Slot J."/>
            <person name="Riley R."/>
            <person name="Boka B."/>
            <person name="Rigling D."/>
            <person name="Barry K."/>
            <person name="Lee J."/>
            <person name="Mihaltcheva S."/>
            <person name="LaButti K."/>
            <person name="Lipzen A."/>
            <person name="Waldron R."/>
            <person name="Moloney N.M."/>
            <person name="Sperisen C."/>
            <person name="Kredics L."/>
            <person name="Vagvoelgyi C."/>
            <person name="Patrignani A."/>
            <person name="Fitzpatrick D."/>
            <person name="Nagy I."/>
            <person name="Doyle S."/>
            <person name="Anderson J.B."/>
            <person name="Grigoriev I.V."/>
            <person name="Gueldener U."/>
            <person name="Muensterkoetter M."/>
            <person name="Nagy L.G."/>
        </authorList>
    </citation>
    <scope>NUCLEOTIDE SEQUENCE [LARGE SCALE GENOMIC DNA]</scope>
    <source>
        <strain evidence="2">28-4</strain>
    </source>
</reference>
<proteinExistence type="predicted"/>
<dbReference type="AlphaFoldDB" id="A0A2H3AS39"/>
<evidence type="ECO:0000313" key="1">
    <source>
        <dbReference type="EMBL" id="PBK60420.1"/>
    </source>
</evidence>
<evidence type="ECO:0000313" key="2">
    <source>
        <dbReference type="Proteomes" id="UP000218334"/>
    </source>
</evidence>